<protein>
    <recommendedName>
        <fullName evidence="7">Transcription elongation factor TFIIS</fullName>
    </recommendedName>
</protein>
<evidence type="ECO:0000256" key="1">
    <source>
        <dbReference type="PROSITE-ProRule" id="PRU00649"/>
    </source>
</evidence>
<dbReference type="Gene3D" id="2.20.25.10">
    <property type="match status" value="1"/>
</dbReference>
<dbReference type="PROSITE" id="PS51319">
    <property type="entry name" value="TFIIS_N"/>
    <property type="match status" value="1"/>
</dbReference>
<dbReference type="InterPro" id="IPR017923">
    <property type="entry name" value="TFIIS_N"/>
</dbReference>
<feature type="compositionally biased region" description="Polar residues" evidence="2">
    <location>
        <begin position="139"/>
        <end position="151"/>
    </location>
</feature>
<dbReference type="InterPro" id="IPR035100">
    <property type="entry name" value="TF_IIS-typ"/>
</dbReference>
<keyword evidence="1" id="KW-0539">Nucleus</keyword>
<feature type="domain" description="TFIIS central" evidence="4">
    <location>
        <begin position="195"/>
        <end position="310"/>
    </location>
</feature>
<organism evidence="5 6">
    <name type="scientific">Coilia grayii</name>
    <name type="common">Gray's grenadier anchovy</name>
    <dbReference type="NCBI Taxonomy" id="363190"/>
    <lineage>
        <taxon>Eukaryota</taxon>
        <taxon>Metazoa</taxon>
        <taxon>Chordata</taxon>
        <taxon>Craniata</taxon>
        <taxon>Vertebrata</taxon>
        <taxon>Euteleostomi</taxon>
        <taxon>Actinopterygii</taxon>
        <taxon>Neopterygii</taxon>
        <taxon>Teleostei</taxon>
        <taxon>Clupei</taxon>
        <taxon>Clupeiformes</taxon>
        <taxon>Clupeoidei</taxon>
        <taxon>Engraulidae</taxon>
        <taxon>Coilinae</taxon>
        <taxon>Coilia</taxon>
    </lineage>
</organism>
<feature type="region of interest" description="Disordered" evidence="2">
    <location>
        <begin position="110"/>
        <end position="170"/>
    </location>
</feature>
<dbReference type="SUPFAM" id="SSF46942">
    <property type="entry name" value="Elongation factor TFIIS domain 2"/>
    <property type="match status" value="1"/>
</dbReference>
<evidence type="ECO:0000259" key="3">
    <source>
        <dbReference type="PROSITE" id="PS51319"/>
    </source>
</evidence>
<dbReference type="AlphaFoldDB" id="A0ABD1KT02"/>
<dbReference type="Pfam" id="PF07500">
    <property type="entry name" value="TFIIS_M"/>
    <property type="match status" value="1"/>
</dbReference>
<accession>A0ABD1KT02</accession>
<dbReference type="Gene3D" id="1.10.472.30">
    <property type="entry name" value="Transcription elongation factor S-II, central domain"/>
    <property type="match status" value="1"/>
</dbReference>
<dbReference type="Gene3D" id="1.20.930.10">
    <property type="entry name" value="Conserved domain common to transcription factors TFIIS, elongin A, CRSP70"/>
    <property type="match status" value="1"/>
</dbReference>
<proteinExistence type="predicted"/>
<dbReference type="EMBL" id="JBHFQA010000002">
    <property type="protein sequence ID" value="KAL2102295.1"/>
    <property type="molecule type" value="Genomic_DNA"/>
</dbReference>
<dbReference type="PANTHER" id="PTHR11477:SF7">
    <property type="entry name" value="TRANSCRIPTION ELONGATION FACTOR A N-TERMINAL AND CENTRAL DOMAIN-CONTAINING PROTEIN"/>
    <property type="match status" value="1"/>
</dbReference>
<dbReference type="SUPFAM" id="SSF47676">
    <property type="entry name" value="Conserved domain common to transcription factors TFIIS, elongin A, CRSP70"/>
    <property type="match status" value="1"/>
</dbReference>
<dbReference type="InterPro" id="IPR036575">
    <property type="entry name" value="TFIIS_cen_dom_sf"/>
</dbReference>
<keyword evidence="6" id="KW-1185">Reference proteome</keyword>
<dbReference type="InterPro" id="IPR003618">
    <property type="entry name" value="TFIIS_cen_dom"/>
</dbReference>
<evidence type="ECO:0008006" key="7">
    <source>
        <dbReference type="Google" id="ProtNLM"/>
    </source>
</evidence>
<dbReference type="InterPro" id="IPR035441">
    <property type="entry name" value="TFIIS/LEDGF_dom_sf"/>
</dbReference>
<dbReference type="Pfam" id="PF08711">
    <property type="entry name" value="Med26"/>
    <property type="match status" value="1"/>
</dbReference>
<dbReference type="SMART" id="SM00510">
    <property type="entry name" value="TFS2M"/>
    <property type="match status" value="1"/>
</dbReference>
<comment type="subcellular location">
    <subcellularLocation>
        <location evidence="1">Nucleus</location>
    </subcellularLocation>
</comment>
<feature type="domain" description="TFIIS N-terminal" evidence="3">
    <location>
        <begin position="5"/>
        <end position="81"/>
    </location>
</feature>
<reference evidence="5 6" key="1">
    <citation type="submission" date="2024-09" db="EMBL/GenBank/DDBJ databases">
        <title>A chromosome-level genome assembly of Gray's grenadier anchovy, Coilia grayii.</title>
        <authorList>
            <person name="Fu Z."/>
        </authorList>
    </citation>
    <scope>NUCLEOTIDE SEQUENCE [LARGE SCALE GENOMIC DNA]</scope>
    <source>
        <strain evidence="5">G4</strain>
        <tissue evidence="5">Muscle</tissue>
    </source>
</reference>
<dbReference type="PANTHER" id="PTHR11477">
    <property type="entry name" value="TRANSCRIPTION FACTOR S-II ZINC FINGER DOMAIN-CONTAINING PROTEIN"/>
    <property type="match status" value="1"/>
</dbReference>
<evidence type="ECO:0000256" key="2">
    <source>
        <dbReference type="SAM" id="MobiDB-lite"/>
    </source>
</evidence>
<sequence length="372" mass="41470">MDSNELIRHGKEIEKLNRNSNYINIPPILALISDAHVSLEQLENTDIAHILYRLVKSCPESNVRKVCKAVLSKWKKLHRHGHENIYKQTRADECTAKEVSTELKISDEAASCGQASGDAPPPCFQNAQQLPEENPDGQVESQTHAEVTTGISPIETHDQQVTKESSSQDMTREINSNWVDLESSLTNITSDLCPVRKKCTQLLQQALTSDKAPENTDTLVALACSIEGGIHTVHSTNMPKYKACVRSKVANLRNPKCFHLRQGLLSGTLTPRDFVQMSATDMAGEELRREREAYVAAGINERQLPCGVEGTPTRKLRCRRCQGMDCRVTQISRGMLFLPSWVRQGDPGEEAMTFVTCAGCGQQWYQSGWVCF</sequence>
<name>A0ABD1KT02_9TELE</name>
<dbReference type="PROSITE" id="PS51321">
    <property type="entry name" value="TFIIS_CENTRAL"/>
    <property type="match status" value="1"/>
</dbReference>
<evidence type="ECO:0000259" key="4">
    <source>
        <dbReference type="PROSITE" id="PS51321"/>
    </source>
</evidence>
<gene>
    <name evidence="5" type="ORF">ACEWY4_001463</name>
</gene>
<dbReference type="PIRSF" id="PIRSF006704">
    <property type="entry name" value="TF_IIS"/>
    <property type="match status" value="1"/>
</dbReference>
<dbReference type="Proteomes" id="UP001591681">
    <property type="component" value="Unassembled WGS sequence"/>
</dbReference>
<dbReference type="GO" id="GO:0005634">
    <property type="term" value="C:nucleus"/>
    <property type="evidence" value="ECO:0007669"/>
    <property type="project" value="UniProtKB-SubCell"/>
</dbReference>
<comment type="caution">
    <text evidence="5">The sequence shown here is derived from an EMBL/GenBank/DDBJ whole genome shotgun (WGS) entry which is preliminary data.</text>
</comment>
<evidence type="ECO:0000313" key="5">
    <source>
        <dbReference type="EMBL" id="KAL2102295.1"/>
    </source>
</evidence>
<evidence type="ECO:0000313" key="6">
    <source>
        <dbReference type="Proteomes" id="UP001591681"/>
    </source>
</evidence>